<dbReference type="KEGG" id="acan:ACA1_396760"/>
<feature type="compositionally biased region" description="Low complexity" evidence="3">
    <location>
        <begin position="2072"/>
        <end position="2082"/>
    </location>
</feature>
<organism evidence="5 6">
    <name type="scientific">Acanthamoeba castellanii (strain ATCC 30010 / Neff)</name>
    <dbReference type="NCBI Taxonomy" id="1257118"/>
    <lineage>
        <taxon>Eukaryota</taxon>
        <taxon>Amoebozoa</taxon>
        <taxon>Discosea</taxon>
        <taxon>Longamoebia</taxon>
        <taxon>Centramoebida</taxon>
        <taxon>Acanthamoebidae</taxon>
        <taxon>Acanthamoeba</taxon>
    </lineage>
</organism>
<evidence type="ECO:0000259" key="4">
    <source>
        <dbReference type="PROSITE" id="PS51823"/>
    </source>
</evidence>
<feature type="compositionally biased region" description="Basic and acidic residues" evidence="3">
    <location>
        <begin position="1768"/>
        <end position="1781"/>
    </location>
</feature>
<evidence type="ECO:0000313" key="5">
    <source>
        <dbReference type="EMBL" id="ELR22860.1"/>
    </source>
</evidence>
<feature type="compositionally biased region" description="Polar residues" evidence="3">
    <location>
        <begin position="371"/>
        <end position="382"/>
    </location>
</feature>
<dbReference type="Gene3D" id="2.30.29.30">
    <property type="entry name" value="Pleckstrin-homology domain (PH domain)/Phosphotyrosine-binding domain (PTB)"/>
    <property type="match status" value="1"/>
</dbReference>
<dbReference type="PROSITE" id="PS00626">
    <property type="entry name" value="RCC1_2"/>
    <property type="match status" value="2"/>
</dbReference>
<dbReference type="Proteomes" id="UP000011083">
    <property type="component" value="Unassembled WGS sequence"/>
</dbReference>
<feature type="compositionally biased region" description="Basic and acidic residues" evidence="3">
    <location>
        <begin position="1027"/>
        <end position="1036"/>
    </location>
</feature>
<dbReference type="GO" id="GO:0016020">
    <property type="term" value="C:membrane"/>
    <property type="evidence" value="ECO:0007669"/>
    <property type="project" value="InterPro"/>
</dbReference>
<feature type="repeat" description="RCC1" evidence="2">
    <location>
        <begin position="1120"/>
        <end position="1176"/>
    </location>
</feature>
<evidence type="ECO:0000256" key="1">
    <source>
        <dbReference type="ARBA" id="ARBA00022737"/>
    </source>
</evidence>
<dbReference type="InterPro" id="IPR033646">
    <property type="entry name" value="CLU-central"/>
</dbReference>
<feature type="compositionally biased region" description="Basic residues" evidence="3">
    <location>
        <begin position="2083"/>
        <end position="2097"/>
    </location>
</feature>
<feature type="repeat" description="RCC1" evidence="2">
    <location>
        <begin position="1419"/>
        <end position="1490"/>
    </location>
</feature>
<dbReference type="RefSeq" id="XP_004351637.1">
    <property type="nucleotide sequence ID" value="XM_004351585.1"/>
</dbReference>
<name>L8HCD9_ACACF</name>
<feature type="compositionally biased region" description="Acidic residues" evidence="3">
    <location>
        <begin position="1656"/>
        <end position="1668"/>
    </location>
</feature>
<dbReference type="InterPro" id="IPR025697">
    <property type="entry name" value="CLU_dom"/>
</dbReference>
<feature type="repeat" description="RCC1" evidence="2">
    <location>
        <begin position="1491"/>
        <end position="1543"/>
    </location>
</feature>
<dbReference type="PANTHER" id="PTHR12601:SF6">
    <property type="entry name" value="CLUSTERED MITOCHONDRIA PROTEIN HOMOLOG"/>
    <property type="match status" value="1"/>
</dbReference>
<dbReference type="SUPFAM" id="SSF50985">
    <property type="entry name" value="RCC1/BLIP-II"/>
    <property type="match status" value="1"/>
</dbReference>
<dbReference type="GeneID" id="14923823"/>
<evidence type="ECO:0000256" key="2">
    <source>
        <dbReference type="PROSITE-ProRule" id="PRU00235"/>
    </source>
</evidence>
<keyword evidence="1" id="KW-0677">Repeat</keyword>
<dbReference type="PANTHER" id="PTHR12601">
    <property type="entry name" value="EUKARYOTIC TRANSLATION INITIATION FACTOR 3 SUBUNIT EIF-3"/>
    <property type="match status" value="1"/>
</dbReference>
<accession>L8HCD9</accession>
<feature type="compositionally biased region" description="Acidic residues" evidence="3">
    <location>
        <begin position="1097"/>
        <end position="1110"/>
    </location>
</feature>
<dbReference type="InterPro" id="IPR011993">
    <property type="entry name" value="PH-like_dom_sf"/>
</dbReference>
<dbReference type="PROSITE" id="PS50012">
    <property type="entry name" value="RCC1_3"/>
    <property type="match status" value="6"/>
</dbReference>
<dbReference type="InterPro" id="IPR009091">
    <property type="entry name" value="RCC1/BLIP-II"/>
</dbReference>
<dbReference type="InterPro" id="IPR027523">
    <property type="entry name" value="CLU_prot"/>
</dbReference>
<keyword evidence="6" id="KW-1185">Reference proteome</keyword>
<feature type="compositionally biased region" description="Basic and acidic residues" evidence="3">
    <location>
        <begin position="1002"/>
        <end position="1014"/>
    </location>
</feature>
<feature type="compositionally biased region" description="Acidic residues" evidence="3">
    <location>
        <begin position="1699"/>
        <end position="1719"/>
    </location>
</feature>
<gene>
    <name evidence="5" type="ORF">ACA1_396760</name>
</gene>
<feature type="region of interest" description="Disordered" evidence="3">
    <location>
        <begin position="2062"/>
        <end position="2111"/>
    </location>
</feature>
<dbReference type="Gene3D" id="2.130.10.30">
    <property type="entry name" value="Regulator of chromosome condensation 1/beta-lactamase-inhibitor protein II"/>
    <property type="match status" value="2"/>
</dbReference>
<feature type="compositionally biased region" description="Basic residues" evidence="3">
    <location>
        <begin position="1598"/>
        <end position="1607"/>
    </location>
</feature>
<feature type="region of interest" description="Disordered" evidence="3">
    <location>
        <begin position="1597"/>
        <end position="1789"/>
    </location>
</feature>
<dbReference type="GO" id="GO:0005737">
    <property type="term" value="C:cytoplasm"/>
    <property type="evidence" value="ECO:0007669"/>
    <property type="project" value="TreeGrafter"/>
</dbReference>
<dbReference type="OrthoDB" id="10256179at2759"/>
<dbReference type="InterPro" id="IPR000408">
    <property type="entry name" value="Reg_chr_condens"/>
</dbReference>
<dbReference type="GO" id="GO:0048312">
    <property type="term" value="P:intracellular distribution of mitochondria"/>
    <property type="evidence" value="ECO:0007669"/>
    <property type="project" value="TreeGrafter"/>
</dbReference>
<feature type="region of interest" description="Disordered" evidence="3">
    <location>
        <begin position="1841"/>
        <end position="1871"/>
    </location>
</feature>
<dbReference type="CDD" id="cd15466">
    <property type="entry name" value="CLU-central"/>
    <property type="match status" value="1"/>
</dbReference>
<reference evidence="5 6" key="1">
    <citation type="journal article" date="2013" name="Genome Biol.">
        <title>Genome of Acanthamoeba castellanii highlights extensive lateral gene transfer and early evolution of tyrosine kinase signaling.</title>
        <authorList>
            <person name="Clarke M."/>
            <person name="Lohan A.J."/>
            <person name="Liu B."/>
            <person name="Lagkouvardos I."/>
            <person name="Roy S."/>
            <person name="Zafar N."/>
            <person name="Bertelli C."/>
            <person name="Schilde C."/>
            <person name="Kianianmomeni A."/>
            <person name="Burglin T.R."/>
            <person name="Frech C."/>
            <person name="Turcotte B."/>
            <person name="Kopec K.O."/>
            <person name="Synnott J.M."/>
            <person name="Choo C."/>
            <person name="Paponov I."/>
            <person name="Finkler A."/>
            <person name="Soon Heng Tan C."/>
            <person name="Hutchins A.P."/>
            <person name="Weinmeier T."/>
            <person name="Rattei T."/>
            <person name="Chu J.S."/>
            <person name="Gimenez G."/>
            <person name="Irimia M."/>
            <person name="Rigden D.J."/>
            <person name="Fitzpatrick D.A."/>
            <person name="Lorenzo-Morales J."/>
            <person name="Bateman A."/>
            <person name="Chiu C.H."/>
            <person name="Tang P."/>
            <person name="Hegemann P."/>
            <person name="Fromm H."/>
            <person name="Raoult D."/>
            <person name="Greub G."/>
            <person name="Miranda-Saavedra D."/>
            <person name="Chen N."/>
            <person name="Nash P."/>
            <person name="Ginger M.L."/>
            <person name="Horn M."/>
            <person name="Schaap P."/>
            <person name="Caler L."/>
            <person name="Loftus B."/>
        </authorList>
    </citation>
    <scope>NUCLEOTIDE SEQUENCE [LARGE SCALE GENOMIC DNA]</scope>
    <source>
        <strain evidence="5 6">Neff</strain>
    </source>
</reference>
<dbReference type="Pfam" id="PF13236">
    <property type="entry name" value="CLU"/>
    <property type="match status" value="1"/>
</dbReference>
<dbReference type="PROSITE" id="PS51823">
    <property type="entry name" value="CLU"/>
    <property type="match status" value="1"/>
</dbReference>
<feature type="compositionally biased region" description="Low complexity" evidence="3">
    <location>
        <begin position="1614"/>
        <end position="1627"/>
    </location>
</feature>
<sequence>MSHCGSHGVAGKPVVPLLAPLRRLREVERPLDLKHRLAKRVTPDGKAKPAAALIHPAMLEETMPKDLQKRLSRRLVEGNKRYSYLQQDWNLLFQQTMELPSEQPHQRILKVQKLIQIHSEFVTVAEVLGRQIIEELNLPPEKRTITPEQGIGEAGGTKYILAGCFFKLQKDVRGLYGGEKYAMKATSAELRNMKAIYESGMEGLCMPLVAMIDYRGYRLLVTSVLPLGSTTQQWGSSDGGVTFSFNRDACGLVRRLGEKLHLKKHLLARPEQDIELYGPIDFEIHKGKDDARYYALDVARLMPPTAPHGQVHAVLVPQDVSRPLVQVYVHEEAGSWLKDALDKIQASEDEACVEEHEDSCTIVVYKPEFTPRTSRASTTDQGEGSPKQNDRASHFTNIPTQGDAIVVKRYKNPYLYHYLRPEAVLSNPVPLNSEAFSPFRASTPEDDSEVREATSRIVHVEIPKLAAAIEQGEVIIVNSRQLVNELHKRGINLRYIGMLRSHLSEREYTVRSFILMEMISRTIKNVLRSRLREVKSLQEEAYHDVLTHFFNMVLGSSKDSDRYWQWSLKIHLLVKYSSHHIFSEEEAHTDHDLREHILSKLALFATMQKHLGVSYKQSTQERFQNDPTLFEQQSPFMPQDIAAVAVHVNTLPYHQRELALLTSEVMGLDDENKLAKEIELGKAMIEAEREIERRKKRRARGFVEGMEKEHEDERFAEPLPDLRLAAARAGPPAVPSVSISVSVSASPSSPSGPSSSVGFGAVSAPGAIAMAPPVRDSERHRGDGVLRVQKFEHRGRQLSWSALRATDEPNNDFYFINKLSGEELVRLQNKRQALYSIVRDARPQGVGMGHPFGLVLCCRLAKLAEEERLFAAAFRYGRRFELLWERFPLPSDNPDLLKFVFGSPDYLLSFGHFIQKELSAEVAGRQDDSIKRATRSWLKQISLFDNWSDVNLSTTMLQHDIFARGQPFYLSKHLLTRNLLAKKRQKRRSRVVQDETLQLKEEAEAAGARRDRPMGRVGRHASIPEPLMRHEVDKGAHRGLSPGRRSESDTNNPDQRQHQHPNGRSDFHLDISSRVCREAAADEQQQQHYHHRHLNDDDCDGDDDDDEGEGEGAPSGAKGGELWTWGMGRNGKYDRLTSNLREPRPLNLPDTQLQLSLSTITSVACSSSHALFTTRSGKVYMLGDKATGQINASSSVPPPPPPPPPLPCGLLLTGAGSTGATQLHAQPVQGLENHVAVKAACGIGSSLVLTREGRVFLWGSALTSSRDFGTMDLSMPDPNTPALLRSMARHCVVDVSCGGAHTLLVTSTGGLFSFGSGEAGALGHGFFTGDIRAPKQVMALSDVPVVAASAGEYFSLVLAADGAIFSFGRGDKGQLGHQKLKLTGYRSLTPRRVEGDLLNVKVARIAAGHDHSMAVTDNGELYLWGSNEHRKLGFRKKAAFPLPKQMKPKKFAAATPVVGEEGLHAPPVGAPRHVTHIAAGYSHSIAVVDEHNVFTWGSAAWAQLGHGDERQCKRPSLVKLLSGMGRVLQVSATYGQSMVLLHLHRHQRAPLAHDLHSPRTATVHRKVHVDLVAEAAPNLASIRTLLAAEIAQQVKSPLRGHHHHHHHHDDDDTPAAPVAAGTGAAPGSEGAAYHQQQQQRPFFSRLSKKAGGAADEGGDEEEQEEQEMEGGLIYGTPARAQRTASGARKYSTDDAIYTTDDEAYDDEEEEGEEEEEEEEHTMSARRLVSRGLQFEPESSGLTTDDDDDEEEEEAAGRRRKAGYQQPRGHHDYHDDDYHHQEGGGGGCCSSPRPPPLLEIEPCYLFRIPPAASNPLVSLQWSFQAGNAPFWIGRLRIYLGGQAAPPPPSSSSSSSSSSTTTTTVAGASSSAPSTLDLMLEDTAATFRSSSSSSQQPAAVLGSYTLDQTGKLGVPRVAPTNDSRRFFVLYLDPVRSELWGQGAVGLGFAERIDAYEFEELLHGHARNSGESMLKRTVSRSEGAALPHHHHVLVEKAISANGPPTRSSHASESAATAVNPQAATAALHALPLKQAQHQQPDEPLMPRHGRRQHFLQAAEFMAIPTAPDEQEEDSSPAGSATATTTKRGHARPTSDRKRKGLSLPPNMQGWVKHE</sequence>
<feature type="repeat" description="RCC1" evidence="2">
    <location>
        <begin position="1362"/>
        <end position="1418"/>
    </location>
</feature>
<feature type="region of interest" description="Disordered" evidence="3">
    <location>
        <begin position="1002"/>
        <end position="1128"/>
    </location>
</feature>
<dbReference type="EMBL" id="KB007869">
    <property type="protein sequence ID" value="ELR22860.1"/>
    <property type="molecule type" value="Genomic_DNA"/>
</dbReference>
<evidence type="ECO:0000313" key="6">
    <source>
        <dbReference type="Proteomes" id="UP000011083"/>
    </source>
</evidence>
<feature type="compositionally biased region" description="Acidic residues" evidence="3">
    <location>
        <begin position="1743"/>
        <end position="1753"/>
    </location>
</feature>
<dbReference type="InterPro" id="IPR012466">
    <property type="entry name" value="NECAP_PHear"/>
</dbReference>
<dbReference type="PRINTS" id="PR00633">
    <property type="entry name" value="RCCNDNSATION"/>
</dbReference>
<proteinExistence type="predicted"/>
<feature type="domain" description="Clu" evidence="4">
    <location>
        <begin position="65"/>
        <end position="309"/>
    </location>
</feature>
<feature type="repeat" description="RCC1" evidence="2">
    <location>
        <begin position="1253"/>
        <end position="1308"/>
    </location>
</feature>
<feature type="compositionally biased region" description="Low complexity" evidence="3">
    <location>
        <begin position="1849"/>
        <end position="1871"/>
    </location>
</feature>
<feature type="compositionally biased region" description="Basic and acidic residues" evidence="3">
    <location>
        <begin position="1063"/>
        <end position="1080"/>
    </location>
</feature>
<feature type="region of interest" description="Disordered" evidence="3">
    <location>
        <begin position="371"/>
        <end position="396"/>
    </location>
</feature>
<dbReference type="GO" id="GO:0003729">
    <property type="term" value="F:mRNA binding"/>
    <property type="evidence" value="ECO:0007669"/>
    <property type="project" value="TreeGrafter"/>
</dbReference>
<dbReference type="GO" id="GO:0006897">
    <property type="term" value="P:endocytosis"/>
    <property type="evidence" value="ECO:0007669"/>
    <property type="project" value="InterPro"/>
</dbReference>
<dbReference type="VEuPathDB" id="AmoebaDB:ACA1_396760"/>
<evidence type="ECO:0000256" key="3">
    <source>
        <dbReference type="SAM" id="MobiDB-lite"/>
    </source>
</evidence>
<dbReference type="Pfam" id="PF07933">
    <property type="entry name" value="DUF1681"/>
    <property type="match status" value="1"/>
</dbReference>
<feature type="repeat" description="RCC1" evidence="2">
    <location>
        <begin position="1309"/>
        <end position="1361"/>
    </location>
</feature>
<dbReference type="Pfam" id="PF25390">
    <property type="entry name" value="WD40_RLD"/>
    <property type="match status" value="1"/>
</dbReference>
<protein>
    <submittedName>
        <fullName evidence="5">Regulator of chromosome condensation (RCC1) repeat domain containing protein</fullName>
    </submittedName>
</protein>
<dbReference type="Pfam" id="PF12807">
    <property type="entry name" value="eIF3_p135"/>
    <property type="match status" value="1"/>
</dbReference>
<dbReference type="InterPro" id="IPR058923">
    <property type="entry name" value="RCC1-like_dom"/>
</dbReference>